<dbReference type="OrthoDB" id="1551020at2"/>
<evidence type="ECO:0000313" key="2">
    <source>
        <dbReference type="Proteomes" id="UP000215509"/>
    </source>
</evidence>
<organism evidence="1 2">
    <name type="scientific">Paenibacillus rigui</name>
    <dbReference type="NCBI Taxonomy" id="554312"/>
    <lineage>
        <taxon>Bacteria</taxon>
        <taxon>Bacillati</taxon>
        <taxon>Bacillota</taxon>
        <taxon>Bacilli</taxon>
        <taxon>Bacillales</taxon>
        <taxon>Paenibacillaceae</taxon>
        <taxon>Paenibacillus</taxon>
    </lineage>
</organism>
<evidence type="ECO:0000313" key="1">
    <source>
        <dbReference type="EMBL" id="OXM83993.1"/>
    </source>
</evidence>
<accession>A0A229UKT2</accession>
<dbReference type="RefSeq" id="WP_094017239.1">
    <property type="nucleotide sequence ID" value="NZ_NMQW01000036.1"/>
</dbReference>
<gene>
    <name evidence="1" type="ORF">CF651_23055</name>
</gene>
<protein>
    <submittedName>
        <fullName evidence="1">Uncharacterized protein</fullName>
    </submittedName>
</protein>
<dbReference type="AlphaFoldDB" id="A0A229UKT2"/>
<dbReference type="EMBL" id="NMQW01000036">
    <property type="protein sequence ID" value="OXM83993.1"/>
    <property type="molecule type" value="Genomic_DNA"/>
</dbReference>
<proteinExistence type="predicted"/>
<name>A0A229UKT2_9BACL</name>
<dbReference type="Proteomes" id="UP000215509">
    <property type="component" value="Unassembled WGS sequence"/>
</dbReference>
<comment type="caution">
    <text evidence="1">The sequence shown here is derived from an EMBL/GenBank/DDBJ whole genome shotgun (WGS) entry which is preliminary data.</text>
</comment>
<reference evidence="1 2" key="1">
    <citation type="submission" date="2017-07" db="EMBL/GenBank/DDBJ databases">
        <title>Genome sequencing and assembly of Paenibacillus rigui.</title>
        <authorList>
            <person name="Mayilraj S."/>
        </authorList>
    </citation>
    <scope>NUCLEOTIDE SEQUENCE [LARGE SCALE GENOMIC DNA]</scope>
    <source>
        <strain evidence="1 2">JCM 16352</strain>
    </source>
</reference>
<keyword evidence="2" id="KW-1185">Reference proteome</keyword>
<sequence>MNNVAAPAINTYEVRTYDIWDDKEYPKIITAETRSKAKYEYWQLMSDCWDIPFGKLLPMLRVRTIGRFKPSDLFGNRERFERVIHNRCIPFAYMGMRIEVSGKMGTIVGANDSGNLDIIFDGQWWKENCHPWWKTKYFDRNGALIKEYAD</sequence>